<dbReference type="GO" id="GO:0016020">
    <property type="term" value="C:membrane"/>
    <property type="evidence" value="ECO:0007669"/>
    <property type="project" value="InterPro"/>
</dbReference>
<dbReference type="Gene3D" id="2.60.120.200">
    <property type="match status" value="4"/>
</dbReference>
<dbReference type="InParanoid" id="A0A6P7NZH7"/>
<evidence type="ECO:0000256" key="2">
    <source>
        <dbReference type="SAM" id="SignalP"/>
    </source>
</evidence>
<keyword evidence="1" id="KW-0677">Repeat</keyword>
<dbReference type="SUPFAM" id="SSF49899">
    <property type="entry name" value="Concanavalin A-like lectins/glucanases"/>
    <property type="match status" value="4"/>
</dbReference>
<organism evidence="4 5">
    <name type="scientific">Betta splendens</name>
    <name type="common">Siamese fighting fish</name>
    <dbReference type="NCBI Taxonomy" id="158456"/>
    <lineage>
        <taxon>Eukaryota</taxon>
        <taxon>Metazoa</taxon>
        <taxon>Chordata</taxon>
        <taxon>Craniata</taxon>
        <taxon>Vertebrata</taxon>
        <taxon>Euteleostomi</taxon>
        <taxon>Actinopterygii</taxon>
        <taxon>Neopterygii</taxon>
        <taxon>Teleostei</taxon>
        <taxon>Neoteleostei</taxon>
        <taxon>Acanthomorphata</taxon>
        <taxon>Anabantaria</taxon>
        <taxon>Anabantiformes</taxon>
        <taxon>Anabantoidei</taxon>
        <taxon>Osphronemidae</taxon>
        <taxon>Betta</taxon>
    </lineage>
</organism>
<keyword evidence="2" id="KW-0732">Signal</keyword>
<dbReference type="SMART" id="SM00137">
    <property type="entry name" value="MAM"/>
    <property type="match status" value="4"/>
</dbReference>
<proteinExistence type="predicted"/>
<dbReference type="PROSITE" id="PS00740">
    <property type="entry name" value="MAM_1"/>
    <property type="match status" value="2"/>
</dbReference>
<name>A0A6P7NZH7_BETSP</name>
<evidence type="ECO:0000313" key="5">
    <source>
        <dbReference type="RefSeq" id="XP_029025427.1"/>
    </source>
</evidence>
<dbReference type="AlphaFoldDB" id="A0A6P7NZH7"/>
<accession>A0A6P7NZH7</accession>
<dbReference type="GeneID" id="114867164"/>
<feature type="domain" description="MAM" evidence="3">
    <location>
        <begin position="170"/>
        <end position="335"/>
    </location>
</feature>
<dbReference type="PANTHER" id="PTHR23282">
    <property type="entry name" value="APICAL ENDOSOMAL GLYCOPROTEIN PRECURSOR"/>
    <property type="match status" value="1"/>
</dbReference>
<feature type="signal peptide" evidence="2">
    <location>
        <begin position="1"/>
        <end position="15"/>
    </location>
</feature>
<feature type="domain" description="MAM" evidence="3">
    <location>
        <begin position="517"/>
        <end position="675"/>
    </location>
</feature>
<evidence type="ECO:0000313" key="4">
    <source>
        <dbReference type="Proteomes" id="UP000515150"/>
    </source>
</evidence>
<feature type="domain" description="MAM" evidence="3">
    <location>
        <begin position="346"/>
        <end position="503"/>
    </location>
</feature>
<evidence type="ECO:0000256" key="1">
    <source>
        <dbReference type="ARBA" id="ARBA00022737"/>
    </source>
</evidence>
<feature type="domain" description="MAM" evidence="3">
    <location>
        <begin position="22"/>
        <end position="171"/>
    </location>
</feature>
<protein>
    <submittedName>
        <fullName evidence="5">MAM domain-containing protein 2-like</fullName>
    </submittedName>
</protein>
<dbReference type="InterPro" id="IPR000998">
    <property type="entry name" value="MAM_dom"/>
</dbReference>
<reference evidence="5" key="1">
    <citation type="submission" date="2025-08" db="UniProtKB">
        <authorList>
            <consortium name="RefSeq"/>
        </authorList>
    </citation>
    <scope>IDENTIFICATION</scope>
</reference>
<dbReference type="Proteomes" id="UP000515150">
    <property type="component" value="Chromosome 12"/>
</dbReference>
<dbReference type="FunFam" id="2.60.120.200:FF:000128">
    <property type="entry name" value="enteropeptidase isoform X2"/>
    <property type="match status" value="1"/>
</dbReference>
<dbReference type="RefSeq" id="XP_029025427.1">
    <property type="nucleotide sequence ID" value="XM_029169594.3"/>
</dbReference>
<dbReference type="InterPro" id="IPR051560">
    <property type="entry name" value="MAM_domain-containing"/>
</dbReference>
<evidence type="ECO:0000259" key="3">
    <source>
        <dbReference type="PROSITE" id="PS50060"/>
    </source>
</evidence>
<dbReference type="KEGG" id="bspl:114867164"/>
<dbReference type="InterPro" id="IPR013320">
    <property type="entry name" value="ConA-like_dom_sf"/>
</dbReference>
<dbReference type="PROSITE" id="PS50060">
    <property type="entry name" value="MAM_2"/>
    <property type="match status" value="4"/>
</dbReference>
<dbReference type="Pfam" id="PF00629">
    <property type="entry name" value="MAM"/>
    <property type="match status" value="4"/>
</dbReference>
<dbReference type="PANTHER" id="PTHR23282:SF142">
    <property type="entry name" value="MAM DOMAIN-CONTAINING PROTEIN"/>
    <property type="match status" value="1"/>
</dbReference>
<dbReference type="CDD" id="cd06263">
    <property type="entry name" value="MAM"/>
    <property type="match status" value="3"/>
</dbReference>
<keyword evidence="4" id="KW-1185">Reference proteome</keyword>
<gene>
    <name evidence="5" type="primary">LOC114867164</name>
</gene>
<feature type="chain" id="PRO_5028484012" evidence="2">
    <location>
        <begin position="16"/>
        <end position="689"/>
    </location>
</feature>
<sequence>MLPFYLLTLAGIIQAHNQMLPGSCTFESSTCGYTSDADYTRWTLHEDGRFVMVESASTDNQTDDMHDESQREVTGVLLSSVLEQSEWSCLRLVYQITGSGSLDILQRTEAKSVDKPLWSSQTPSESWVISSMDLPNNTEPYRIVLEGKPGRRAGSSVAIFEIHISPGYCLECDFEESHLCAYSNQWNANVNWYVGGGGLQFLQNDIVHDHRVSNKTGHFMYVDSIYARTFKEVAKLVSPMTTVPISGCLSFQYKRSEEEGNMFTVFARDSLGQYQELWKAGSESHSQTPADWTPVQVDLKAPYSVQVVFEVAFNSQRGGQVVLDDISFSPEFCSRDTEPIFDPSIANCDFESGLCLYTQDQVTGSSWRRVSVRPNIFRNGDHTTGSGSFLMANSQLRPHSGYVSRLIGPTLSGNMKYCLRFYFSLRGFNQKDQALSVYLQQSSSQEKIWTQGEKSRGIWIAEDVTFQTSQPAKVVFVSSCRSFWECGSVALDDITVNLGDCQLTAAVAGVLSSSLSGHCDFETGLCGYIQDKERDDVDWERRRGPTPTSYTGPTGDHTIGLGYYLHMEASPLLPGQSIRLLSRPLRGSRGPRCLGFYYHMYGSGTGQLSVHLDKDKEDTLLWQQSGEQSIAWLRARVEYQCDSQHQIVFKATRGSSIRSDIAIDDITLESGQCPEMEIRATVGTSNEIE</sequence>
<dbReference type="OrthoDB" id="10020495at2759"/>